<feature type="domain" description="NodB homology" evidence="3">
    <location>
        <begin position="19"/>
        <end position="194"/>
    </location>
</feature>
<dbReference type="EMBL" id="CP019640">
    <property type="protein sequence ID" value="AQQ55082.1"/>
    <property type="molecule type" value="Genomic_DNA"/>
</dbReference>
<keyword evidence="2" id="KW-0378">Hydrolase</keyword>
<dbReference type="PROSITE" id="PS51677">
    <property type="entry name" value="NODB"/>
    <property type="match status" value="1"/>
</dbReference>
<proteinExistence type="predicted"/>
<evidence type="ECO:0000313" key="5">
    <source>
        <dbReference type="Proteomes" id="UP000188184"/>
    </source>
</evidence>
<dbReference type="PANTHER" id="PTHR10587">
    <property type="entry name" value="GLYCOSYL TRANSFERASE-RELATED"/>
    <property type="match status" value="1"/>
</dbReference>
<organism evidence="4 5">
    <name type="scientific">Planococcus lenghuensis</name>
    <dbReference type="NCBI Taxonomy" id="2213202"/>
    <lineage>
        <taxon>Bacteria</taxon>
        <taxon>Bacillati</taxon>
        <taxon>Bacillota</taxon>
        <taxon>Bacilli</taxon>
        <taxon>Bacillales</taxon>
        <taxon>Caryophanaceae</taxon>
        <taxon>Planococcus</taxon>
    </lineage>
</organism>
<dbReference type="GO" id="GO:0016020">
    <property type="term" value="C:membrane"/>
    <property type="evidence" value="ECO:0007669"/>
    <property type="project" value="TreeGrafter"/>
</dbReference>
<dbReference type="InterPro" id="IPR011330">
    <property type="entry name" value="Glyco_hydro/deAcase_b/a-brl"/>
</dbReference>
<sequence length="199" mass="22676">MYDSEDPAVIVSDPGQEEKSVILTFDDGPGKFLPEILDVLSEEKVPAMFFWQTRLLYPARPWQRVLAEGHVIGTHTVKHPNLVRLSEEQQLHELRSSIEQLEAVTGIRPRYFRPPFGQYDQATLRTAETLELTPVMWRIASLDWELRDDPAAIVTNVVENLEDGAVVLLHELPQTVSVLQKLIQAIKEKGYTFKLLSMS</sequence>
<evidence type="ECO:0000256" key="1">
    <source>
        <dbReference type="ARBA" id="ARBA00022723"/>
    </source>
</evidence>
<keyword evidence="1" id="KW-0479">Metal-binding</keyword>
<dbReference type="GO" id="GO:0046872">
    <property type="term" value="F:metal ion binding"/>
    <property type="evidence" value="ECO:0007669"/>
    <property type="project" value="UniProtKB-KW"/>
</dbReference>
<dbReference type="GO" id="GO:0005975">
    <property type="term" value="P:carbohydrate metabolic process"/>
    <property type="evidence" value="ECO:0007669"/>
    <property type="project" value="InterPro"/>
</dbReference>
<dbReference type="PANTHER" id="PTHR10587:SF133">
    <property type="entry name" value="CHITIN DEACETYLASE 1-RELATED"/>
    <property type="match status" value="1"/>
</dbReference>
<dbReference type="Gene3D" id="3.20.20.370">
    <property type="entry name" value="Glycoside hydrolase/deacetylase"/>
    <property type="match status" value="1"/>
</dbReference>
<keyword evidence="5" id="KW-1185">Reference proteome</keyword>
<name>A0A1Q2L5A2_9BACL</name>
<reference evidence="4 5" key="1">
    <citation type="submission" date="2017-02" db="EMBL/GenBank/DDBJ databases">
        <title>The complete genomic sequence of a novel cold adapted crude oil-degrading bacterium Planococcus qaidamina Y42.</title>
        <authorList>
            <person name="Yang R."/>
        </authorList>
    </citation>
    <scope>NUCLEOTIDE SEQUENCE [LARGE SCALE GENOMIC DNA]</scope>
    <source>
        <strain evidence="4 5">Y42</strain>
    </source>
</reference>
<dbReference type="GO" id="GO:0016810">
    <property type="term" value="F:hydrolase activity, acting on carbon-nitrogen (but not peptide) bonds"/>
    <property type="evidence" value="ECO:0007669"/>
    <property type="project" value="InterPro"/>
</dbReference>
<evidence type="ECO:0000259" key="3">
    <source>
        <dbReference type="PROSITE" id="PS51677"/>
    </source>
</evidence>
<protein>
    <submittedName>
        <fullName evidence="4">Polysaccharide deacetylase</fullName>
    </submittedName>
</protein>
<evidence type="ECO:0000313" key="4">
    <source>
        <dbReference type="EMBL" id="AQQ55082.1"/>
    </source>
</evidence>
<dbReference type="InterPro" id="IPR002509">
    <property type="entry name" value="NODB_dom"/>
</dbReference>
<dbReference type="Proteomes" id="UP000188184">
    <property type="component" value="Chromosome"/>
</dbReference>
<dbReference type="SUPFAM" id="SSF88713">
    <property type="entry name" value="Glycoside hydrolase/deacetylase"/>
    <property type="match status" value="1"/>
</dbReference>
<gene>
    <name evidence="4" type="ORF">B0X71_10390</name>
</gene>
<dbReference type="AlphaFoldDB" id="A0A1Q2L5A2"/>
<dbReference type="CDD" id="cd10917">
    <property type="entry name" value="CE4_NodB_like_6s_7s"/>
    <property type="match status" value="1"/>
</dbReference>
<dbReference type="InterPro" id="IPR050248">
    <property type="entry name" value="Polysacc_deacetylase_ArnD"/>
</dbReference>
<evidence type="ECO:0000256" key="2">
    <source>
        <dbReference type="ARBA" id="ARBA00022801"/>
    </source>
</evidence>
<dbReference type="Pfam" id="PF01522">
    <property type="entry name" value="Polysacc_deac_1"/>
    <property type="match status" value="1"/>
</dbReference>
<dbReference type="KEGG" id="pmar:B0X71_10390"/>
<accession>A0A1Q2L5A2</accession>